<dbReference type="PANTHER" id="PTHR38444">
    <property type="entry name" value="ENTEROBACTIN BIOSYNTHESIS PROTEIN YBDZ"/>
    <property type="match status" value="1"/>
</dbReference>
<evidence type="ECO:0000313" key="2">
    <source>
        <dbReference type="EMBL" id="MBO4208619.1"/>
    </source>
</evidence>
<dbReference type="InterPro" id="IPR038020">
    <property type="entry name" value="MbtH-like_sf"/>
</dbReference>
<evidence type="ECO:0000259" key="1">
    <source>
        <dbReference type="SMART" id="SM00923"/>
    </source>
</evidence>
<keyword evidence="3" id="KW-1185">Reference proteome</keyword>
<dbReference type="Proteomes" id="UP000823521">
    <property type="component" value="Unassembled WGS sequence"/>
</dbReference>
<dbReference type="Gene3D" id="3.90.820.10">
    <property type="entry name" value="Structural Genomics, Unknown Function 30-nov-00 1gh9 Mol_id"/>
    <property type="match status" value="1"/>
</dbReference>
<dbReference type="PANTHER" id="PTHR38444:SF1">
    <property type="entry name" value="ENTEROBACTIN BIOSYNTHESIS PROTEIN YBDZ"/>
    <property type="match status" value="1"/>
</dbReference>
<name>A0ABS3VVS0_MICEH</name>
<dbReference type="InterPro" id="IPR037407">
    <property type="entry name" value="MLP_fam"/>
</dbReference>
<dbReference type="RefSeq" id="WP_208815605.1">
    <property type="nucleotide sequence ID" value="NZ_WVUH01000213.1"/>
</dbReference>
<evidence type="ECO:0000313" key="3">
    <source>
        <dbReference type="Proteomes" id="UP000823521"/>
    </source>
</evidence>
<dbReference type="SUPFAM" id="SSF160582">
    <property type="entry name" value="MbtH-like"/>
    <property type="match status" value="1"/>
</dbReference>
<protein>
    <submittedName>
        <fullName evidence="2">MbtH family NRPS accessory protein</fullName>
    </submittedName>
</protein>
<dbReference type="InterPro" id="IPR005153">
    <property type="entry name" value="MbtH-like_dom"/>
</dbReference>
<gene>
    <name evidence="2" type="ORF">GSF22_21780</name>
</gene>
<organism evidence="2 3">
    <name type="scientific">Micromonospora echinofusca</name>
    <dbReference type="NCBI Taxonomy" id="47858"/>
    <lineage>
        <taxon>Bacteria</taxon>
        <taxon>Bacillati</taxon>
        <taxon>Actinomycetota</taxon>
        <taxon>Actinomycetes</taxon>
        <taxon>Micromonosporales</taxon>
        <taxon>Micromonosporaceae</taxon>
        <taxon>Micromonospora</taxon>
    </lineage>
</organism>
<dbReference type="SMART" id="SM00923">
    <property type="entry name" value="MbtH"/>
    <property type="match status" value="1"/>
</dbReference>
<sequence length="72" mass="8438">MSDENADGRTYRVVVNDEEQYSIWLGDRELPNGWHAEGTEGTREECLARIEQVWTDMRPLSLRRRMEQAAGR</sequence>
<proteinExistence type="predicted"/>
<dbReference type="EMBL" id="WVUH01000213">
    <property type="protein sequence ID" value="MBO4208619.1"/>
    <property type="molecule type" value="Genomic_DNA"/>
</dbReference>
<feature type="domain" description="MbtH-like" evidence="1">
    <location>
        <begin position="1"/>
        <end position="52"/>
    </location>
</feature>
<dbReference type="Pfam" id="PF03621">
    <property type="entry name" value="MbtH"/>
    <property type="match status" value="1"/>
</dbReference>
<reference evidence="2 3" key="1">
    <citation type="submission" date="2019-12" db="EMBL/GenBank/DDBJ databases">
        <title>Whole genome sequencing of endophytic Actinobacterium Micromonospora sp. MPMI6T.</title>
        <authorList>
            <person name="Evv R."/>
            <person name="Podile A.R."/>
        </authorList>
    </citation>
    <scope>NUCLEOTIDE SEQUENCE [LARGE SCALE GENOMIC DNA]</scope>
    <source>
        <strain evidence="2 3">MPMI6</strain>
    </source>
</reference>
<comment type="caution">
    <text evidence="2">The sequence shown here is derived from an EMBL/GenBank/DDBJ whole genome shotgun (WGS) entry which is preliminary data.</text>
</comment>
<accession>A0ABS3VVS0</accession>